<dbReference type="EnsemblMetazoa" id="CLYHEMT025962.1">
    <property type="protein sequence ID" value="CLYHEMP025962.1"/>
    <property type="gene ID" value="CLYHEMG025962"/>
</dbReference>
<evidence type="ECO:0000313" key="2">
    <source>
        <dbReference type="Proteomes" id="UP000594262"/>
    </source>
</evidence>
<reference evidence="1" key="1">
    <citation type="submission" date="2021-01" db="UniProtKB">
        <authorList>
            <consortium name="EnsemblMetazoa"/>
        </authorList>
    </citation>
    <scope>IDENTIFICATION</scope>
</reference>
<organism evidence="1 2">
    <name type="scientific">Clytia hemisphaerica</name>
    <dbReference type="NCBI Taxonomy" id="252671"/>
    <lineage>
        <taxon>Eukaryota</taxon>
        <taxon>Metazoa</taxon>
        <taxon>Cnidaria</taxon>
        <taxon>Hydrozoa</taxon>
        <taxon>Hydroidolina</taxon>
        <taxon>Leptothecata</taxon>
        <taxon>Obeliida</taxon>
        <taxon>Clytiidae</taxon>
        <taxon>Clytia</taxon>
    </lineage>
</organism>
<sequence>MRSYNYILVYIETLEPSIFYWQDVKSLSKLKESVKKRFQISPSVQKFLFQSQPNNISTLNDEGYNKLYEKRFKEPVNLFLRITDKSFNVNAIQERREENLWKLKTIEIETGRYLGDALFEKLSIQIEDSVLKWTVCDLKNKICQLTNDPIGHAVLISSDDIILADSQLISDVYLDLPNETGKIVFYQNVPIGEATRGHNILSKFNITLPGNVEDLSVDYPLVQIGLFEVSEMKSWIEAFYYIPCTEQRLYFLRDRGFNDTSDYSLVEKEKFDKGDGGQRPIEIKVFVYSTLDENFKSIYQKNSVRTIKPIHIKSFTSDSYQIYHFRGDVKKQSINSSITKNMQIPMNKQHLFFNNSAFYDNRDGRSDGLEKVVLESHLANDQETSFIDFRLIVQADDEDKKLLKAIKDYKLSRSRSLIVKHPCSDTIFYETSLSTFQSQSITCEEISKLHPQLSTEVFCLLHKGEKI</sequence>
<protein>
    <submittedName>
        <fullName evidence="1">Uncharacterized protein</fullName>
    </submittedName>
</protein>
<evidence type="ECO:0000313" key="1">
    <source>
        <dbReference type="EnsemblMetazoa" id="CLYHEMP025962.1"/>
    </source>
</evidence>
<accession>A0A7M6DS16</accession>
<dbReference type="RefSeq" id="XP_066915571.1">
    <property type="nucleotide sequence ID" value="XM_067059470.1"/>
</dbReference>
<dbReference type="AlphaFoldDB" id="A0A7M6DS16"/>
<name>A0A7M6DS16_9CNID</name>
<dbReference type="Proteomes" id="UP000594262">
    <property type="component" value="Unplaced"/>
</dbReference>
<dbReference type="EnsemblMetazoa" id="CLYHEMT025962.2">
    <property type="protein sequence ID" value="CLYHEMP025962.2"/>
    <property type="gene ID" value="CLYHEMG025962"/>
</dbReference>
<proteinExistence type="predicted"/>
<keyword evidence="2" id="KW-1185">Reference proteome</keyword>
<dbReference type="GeneID" id="136802722"/>